<name>A0A9X4M5K8_9CYAN</name>
<dbReference type="InterPro" id="IPR011322">
    <property type="entry name" value="N-reg_PII-like_a/b"/>
</dbReference>
<dbReference type="Gene3D" id="3.30.70.120">
    <property type="match status" value="1"/>
</dbReference>
<dbReference type="InterPro" id="IPR015867">
    <property type="entry name" value="N-reg_PII/ATP_PRibTrfase_C"/>
</dbReference>
<accession>A0A9X4M5K8</accession>
<sequence>MTTPFWELLLFNNADNSIIRKSEESEIMSHQELIVIMTSLPDLNLSHNIAQILVEEKLAACVQVVPSMISTYLWDGKTCQESEHLVLIKTIASKYESLAARLSTLHPYEVPEIIAIPAIAVEQNYLLWAKSNLV</sequence>
<comment type="similarity">
    <text evidence="1">Belongs to the CutA family.</text>
</comment>
<dbReference type="InterPro" id="IPR004323">
    <property type="entry name" value="Ion_tolerance_CutA"/>
</dbReference>
<dbReference type="Proteomes" id="UP001152872">
    <property type="component" value="Unassembled WGS sequence"/>
</dbReference>
<dbReference type="GO" id="GO:0010038">
    <property type="term" value="P:response to metal ion"/>
    <property type="evidence" value="ECO:0007669"/>
    <property type="project" value="InterPro"/>
</dbReference>
<dbReference type="RefSeq" id="WP_009625129.1">
    <property type="nucleotide sequence ID" value="NZ_VBTY01000004.1"/>
</dbReference>
<comment type="caution">
    <text evidence="2">The sequence shown here is derived from an EMBL/GenBank/DDBJ whole genome shotgun (WGS) entry which is preliminary data.</text>
</comment>
<dbReference type="GO" id="GO:0005507">
    <property type="term" value="F:copper ion binding"/>
    <property type="evidence" value="ECO:0007669"/>
    <property type="project" value="TreeGrafter"/>
</dbReference>
<gene>
    <name evidence="2" type="primary">cutA</name>
    <name evidence="2" type="ORF">FEV09_00845</name>
</gene>
<dbReference type="PANTHER" id="PTHR23419">
    <property type="entry name" value="DIVALENT CATION TOLERANCE CUTA-RELATED"/>
    <property type="match status" value="1"/>
</dbReference>
<dbReference type="SUPFAM" id="SSF54913">
    <property type="entry name" value="GlnB-like"/>
    <property type="match status" value="1"/>
</dbReference>
<evidence type="ECO:0000313" key="2">
    <source>
        <dbReference type="EMBL" id="MDG3493098.1"/>
    </source>
</evidence>
<organism evidence="2 3">
    <name type="scientific">Pseudanabaena catenata USMAC16</name>
    <dbReference type="NCBI Taxonomy" id="1855837"/>
    <lineage>
        <taxon>Bacteria</taxon>
        <taxon>Bacillati</taxon>
        <taxon>Cyanobacteriota</taxon>
        <taxon>Cyanophyceae</taxon>
        <taxon>Pseudanabaenales</taxon>
        <taxon>Pseudanabaenaceae</taxon>
        <taxon>Pseudanabaena</taxon>
    </lineage>
</organism>
<dbReference type="Pfam" id="PF03091">
    <property type="entry name" value="CutA1"/>
    <property type="match status" value="1"/>
</dbReference>
<dbReference type="EMBL" id="VBTY01000004">
    <property type="protein sequence ID" value="MDG3493098.1"/>
    <property type="molecule type" value="Genomic_DNA"/>
</dbReference>
<protein>
    <submittedName>
        <fullName evidence="2">Divalent-cation tolerance protein CutA</fullName>
    </submittedName>
</protein>
<reference evidence="2" key="1">
    <citation type="submission" date="2019-05" db="EMBL/GenBank/DDBJ databases">
        <title>Whole genome sequencing of Pseudanabaena catenata USMAC16.</title>
        <authorList>
            <person name="Khan Z."/>
            <person name="Omar W.M."/>
            <person name="Convey P."/>
            <person name="Merican F."/>
            <person name="Najimudin N."/>
        </authorList>
    </citation>
    <scope>NUCLEOTIDE SEQUENCE</scope>
    <source>
        <strain evidence="2">USMAC16</strain>
    </source>
</reference>
<evidence type="ECO:0000256" key="1">
    <source>
        <dbReference type="ARBA" id="ARBA00010169"/>
    </source>
</evidence>
<dbReference type="AlphaFoldDB" id="A0A9X4M5K8"/>
<dbReference type="PANTHER" id="PTHR23419:SF8">
    <property type="entry name" value="FI09726P"/>
    <property type="match status" value="1"/>
</dbReference>
<proteinExistence type="inferred from homology"/>
<evidence type="ECO:0000313" key="3">
    <source>
        <dbReference type="Proteomes" id="UP001152872"/>
    </source>
</evidence>
<keyword evidence="3" id="KW-1185">Reference proteome</keyword>